<keyword evidence="2" id="KW-0472">Membrane</keyword>
<dbReference type="RefSeq" id="WP_005554216.1">
    <property type="nucleotide sequence ID" value="NZ_AOIB01000014.1"/>
</dbReference>
<evidence type="ECO:0000313" key="3">
    <source>
        <dbReference type="EMBL" id="ELY59677.1"/>
    </source>
</evidence>
<dbReference type="Pfam" id="PF25927">
    <property type="entry name" value="DUF7972"/>
    <property type="match status" value="1"/>
</dbReference>
<dbReference type="Proteomes" id="UP000011688">
    <property type="component" value="Unassembled WGS sequence"/>
</dbReference>
<feature type="transmembrane region" description="Helical" evidence="2">
    <location>
        <begin position="261"/>
        <end position="280"/>
    </location>
</feature>
<dbReference type="PATRIC" id="fig|1227497.3.peg.1008"/>
<organism evidence="3 4">
    <name type="scientific">Natronococcus amylolyticus DSM 10524</name>
    <dbReference type="NCBI Taxonomy" id="1227497"/>
    <lineage>
        <taxon>Archaea</taxon>
        <taxon>Methanobacteriati</taxon>
        <taxon>Methanobacteriota</taxon>
        <taxon>Stenosarchaea group</taxon>
        <taxon>Halobacteria</taxon>
        <taxon>Halobacteriales</taxon>
        <taxon>Natrialbaceae</taxon>
        <taxon>Natronococcus</taxon>
    </lineage>
</organism>
<name>L9XDH2_9EURY</name>
<protein>
    <submittedName>
        <fullName evidence="3">Uncharacterized protein</fullName>
    </submittedName>
</protein>
<dbReference type="eggNOG" id="arCOG08131">
    <property type="taxonomic scope" value="Archaea"/>
</dbReference>
<feature type="transmembrane region" description="Helical" evidence="2">
    <location>
        <begin position="38"/>
        <end position="64"/>
    </location>
</feature>
<proteinExistence type="predicted"/>
<evidence type="ECO:0000256" key="2">
    <source>
        <dbReference type="SAM" id="Phobius"/>
    </source>
</evidence>
<feature type="region of interest" description="Disordered" evidence="1">
    <location>
        <begin position="326"/>
        <end position="360"/>
    </location>
</feature>
<reference evidence="3 4" key="1">
    <citation type="journal article" date="2014" name="PLoS Genet.">
        <title>Phylogenetically driven sequencing of extremely halophilic archaea reveals strategies for static and dynamic osmo-response.</title>
        <authorList>
            <person name="Becker E.A."/>
            <person name="Seitzer P.M."/>
            <person name="Tritt A."/>
            <person name="Larsen D."/>
            <person name="Krusor M."/>
            <person name="Yao A.I."/>
            <person name="Wu D."/>
            <person name="Madern D."/>
            <person name="Eisen J.A."/>
            <person name="Darling A.E."/>
            <person name="Facciotti M.T."/>
        </authorList>
    </citation>
    <scope>NUCLEOTIDE SEQUENCE [LARGE SCALE GENOMIC DNA]</scope>
    <source>
        <strain evidence="3 4">DSM 10524</strain>
    </source>
</reference>
<evidence type="ECO:0000313" key="4">
    <source>
        <dbReference type="Proteomes" id="UP000011688"/>
    </source>
</evidence>
<dbReference type="STRING" id="1227497.C491_04896"/>
<accession>L9XDH2</accession>
<dbReference type="OrthoDB" id="265845at2157"/>
<keyword evidence="2" id="KW-1133">Transmembrane helix</keyword>
<evidence type="ECO:0000256" key="1">
    <source>
        <dbReference type="SAM" id="MobiDB-lite"/>
    </source>
</evidence>
<dbReference type="EMBL" id="AOIB01000014">
    <property type="protein sequence ID" value="ELY59677.1"/>
    <property type="molecule type" value="Genomic_DNA"/>
</dbReference>
<dbReference type="AlphaFoldDB" id="L9XDH2"/>
<feature type="transmembrane region" description="Helical" evidence="2">
    <location>
        <begin position="292"/>
        <end position="316"/>
    </location>
</feature>
<keyword evidence="2" id="KW-0812">Transmembrane</keyword>
<sequence length="360" mass="39404">MSSSQSEESLQSYGAEVGRWTSSWARVRDWFLVEGDRLFLAIGISAAVFLTFLVLQDIGIISVVNDDSITRAAGGMIAGTFSLVTLVVSINQLILSREFTSASESKDKLEGVMSFREDVARVTSVPASPAAPTRLIRLLVNAMHDSAGDLEDAVADIEDDDVRTQVTQYATDVRESTELMDETLGKTSFGTFNTVAATISYDESWHLYVARHLCNRHHDELPEAAHDAIDDLVESLMLFDIAREHFKTTYLQRELTRFSQLTIYCGVPSIFSAMLLGFIYADFAGPSISLVYLPYVVAGLISVVVLPLALLTTFILRTATITRRTASTGPMVPQKDPSEGPFEVTYGEDSEPGSSASQSD</sequence>
<gene>
    <name evidence="3" type="ORF">C491_04896</name>
</gene>
<keyword evidence="4" id="KW-1185">Reference proteome</keyword>
<feature type="transmembrane region" description="Helical" evidence="2">
    <location>
        <begin position="76"/>
        <end position="95"/>
    </location>
</feature>
<dbReference type="InterPro" id="IPR058278">
    <property type="entry name" value="DUF7972"/>
</dbReference>
<comment type="caution">
    <text evidence="3">The sequence shown here is derived from an EMBL/GenBank/DDBJ whole genome shotgun (WGS) entry which is preliminary data.</text>
</comment>